<dbReference type="EMBL" id="ABXH02000030">
    <property type="protein sequence ID" value="EEP44021.1"/>
    <property type="molecule type" value="Genomic_DNA"/>
</dbReference>
<feature type="transmembrane region" description="Helical" evidence="17">
    <location>
        <begin position="43"/>
        <end position="63"/>
    </location>
</feature>
<evidence type="ECO:0000256" key="17">
    <source>
        <dbReference type="SAM" id="Phobius"/>
    </source>
</evidence>
<dbReference type="InterPro" id="IPR001708">
    <property type="entry name" value="YidC/ALB3/OXA1/COX18"/>
</dbReference>
<feature type="transmembrane region" description="Helical" evidence="17">
    <location>
        <begin position="165"/>
        <end position="184"/>
    </location>
</feature>
<proteinExistence type="inferred from homology"/>
<feature type="transmembrane region" description="Helical" evidence="17">
    <location>
        <begin position="205"/>
        <end position="227"/>
    </location>
</feature>
<evidence type="ECO:0000256" key="10">
    <source>
        <dbReference type="ARBA" id="ARBA00023186"/>
    </source>
</evidence>
<comment type="function">
    <text evidence="11">Required for the insertion and/or proper folding and/or complex formation of integral membrane proteins into the membrane. Involved in integration of membrane proteins that insert both dependently and independently of the Sec translocase complex, as well as at least some lipoproteins. Aids folding of multispanning membrane proteins.</text>
</comment>
<evidence type="ECO:0000256" key="3">
    <source>
        <dbReference type="ARBA" id="ARBA00015325"/>
    </source>
</evidence>
<protein>
    <recommendedName>
        <fullName evidence="3">Membrane protein insertase YidC</fullName>
    </recommendedName>
    <alternativeName>
        <fullName evidence="15">Foldase YidC</fullName>
    </alternativeName>
    <alternativeName>
        <fullName evidence="14">Membrane integrase YidC</fullName>
    </alternativeName>
    <alternativeName>
        <fullName evidence="13">Membrane protein YidC</fullName>
    </alternativeName>
</protein>
<dbReference type="Pfam" id="PF02096">
    <property type="entry name" value="60KD_IMP"/>
    <property type="match status" value="1"/>
</dbReference>
<dbReference type="CDD" id="cd20070">
    <property type="entry name" value="5TM_YidC_Alb3"/>
    <property type="match status" value="1"/>
</dbReference>
<dbReference type="NCBIfam" id="TIGR03592">
    <property type="entry name" value="yidC_oxa1_cterm"/>
    <property type="match status" value="1"/>
</dbReference>
<evidence type="ECO:0000313" key="20">
    <source>
        <dbReference type="Proteomes" id="UP000003295"/>
    </source>
</evidence>
<feature type="domain" description="Membrane insertase YidC/Oxa/ALB C-terminal" evidence="18">
    <location>
        <begin position="43"/>
        <end position="242"/>
    </location>
</feature>
<keyword evidence="9 17" id="KW-0472">Membrane</keyword>
<gene>
    <name evidence="19" type="ORF">COLINT_03271</name>
</gene>
<evidence type="ECO:0000259" key="18">
    <source>
        <dbReference type="Pfam" id="PF02096"/>
    </source>
</evidence>
<dbReference type="eggNOG" id="COG0706">
    <property type="taxonomic scope" value="Bacteria"/>
</dbReference>
<organism evidence="19 20">
    <name type="scientific">Collinsella intestinalis DSM 13280</name>
    <dbReference type="NCBI Taxonomy" id="521003"/>
    <lineage>
        <taxon>Bacteria</taxon>
        <taxon>Bacillati</taxon>
        <taxon>Actinomycetota</taxon>
        <taxon>Coriobacteriia</taxon>
        <taxon>Coriobacteriales</taxon>
        <taxon>Coriobacteriaceae</taxon>
        <taxon>Collinsella</taxon>
    </lineage>
</organism>
<keyword evidence="4" id="KW-0813">Transport</keyword>
<dbReference type="InterPro" id="IPR047196">
    <property type="entry name" value="YidC_ALB_C"/>
</dbReference>
<evidence type="ECO:0000313" key="19">
    <source>
        <dbReference type="EMBL" id="EEP44021.1"/>
    </source>
</evidence>
<name>C4FB21_9ACTN</name>
<dbReference type="PANTHER" id="PTHR12428">
    <property type="entry name" value="OXA1"/>
    <property type="match status" value="1"/>
</dbReference>
<comment type="similarity">
    <text evidence="2">Belongs to the OXA1/ALB3/YidC family. Type 1 subfamily.</text>
</comment>
<evidence type="ECO:0000256" key="1">
    <source>
        <dbReference type="ARBA" id="ARBA00004651"/>
    </source>
</evidence>
<keyword evidence="6 16" id="KW-0812">Transmembrane</keyword>
<dbReference type="HOGENOM" id="CLU_036138_4_1_11"/>
<dbReference type="AlphaFoldDB" id="C4FB21"/>
<dbReference type="PANTHER" id="PTHR12428:SF65">
    <property type="entry name" value="CYTOCHROME C OXIDASE ASSEMBLY PROTEIN COX18, MITOCHONDRIAL"/>
    <property type="match status" value="1"/>
</dbReference>
<keyword evidence="5" id="KW-1003">Cell membrane</keyword>
<dbReference type="GO" id="GO:0051205">
    <property type="term" value="P:protein insertion into membrane"/>
    <property type="evidence" value="ECO:0007669"/>
    <property type="project" value="TreeGrafter"/>
</dbReference>
<evidence type="ECO:0000256" key="11">
    <source>
        <dbReference type="ARBA" id="ARBA00025034"/>
    </source>
</evidence>
<dbReference type="GO" id="GO:0005886">
    <property type="term" value="C:plasma membrane"/>
    <property type="evidence" value="ECO:0007669"/>
    <property type="project" value="UniProtKB-SubCell"/>
</dbReference>
<sequence>MLAAMIPCHNYQILKVRIIRMWDWIVQILFQALELIQRFAGDWGLSIIILVVIIRLLLTPMMLKSIKSTARMQVLQPKLLEIQERYAADPQRQAEELQKFYSENKFNPFGGCLPLLIQMPILVALFNLLRDLGHYFPDAAEKGFSFFNILPNLVTSPAQAFADGFGAALPYLIALILFGVLTFIPQMYMTRNQTGAQVQSTKMMMVVMTVMMLVMGWGMPAGVLLYYDVSSAWQVVQQIFVTQKVIDKAKAEEEARMVNAPIEVDVVRHEHKKRPHKKR</sequence>
<evidence type="ECO:0000256" key="13">
    <source>
        <dbReference type="ARBA" id="ARBA00031538"/>
    </source>
</evidence>
<evidence type="ECO:0000256" key="9">
    <source>
        <dbReference type="ARBA" id="ARBA00023136"/>
    </source>
</evidence>
<evidence type="ECO:0000256" key="6">
    <source>
        <dbReference type="ARBA" id="ARBA00022692"/>
    </source>
</evidence>
<evidence type="ECO:0000256" key="12">
    <source>
        <dbReference type="ARBA" id="ARBA00026028"/>
    </source>
</evidence>
<comment type="subunit">
    <text evidence="12">Interacts with the Sec translocase complex via SecD. Specifically interacts with transmembrane segments of nascent integral membrane proteins during membrane integration.</text>
</comment>
<evidence type="ECO:0000256" key="2">
    <source>
        <dbReference type="ARBA" id="ARBA00010527"/>
    </source>
</evidence>
<dbReference type="Proteomes" id="UP000003295">
    <property type="component" value="Unassembled WGS sequence"/>
</dbReference>
<accession>C4FB21</accession>
<keyword evidence="10" id="KW-0143">Chaperone</keyword>
<evidence type="ECO:0000256" key="7">
    <source>
        <dbReference type="ARBA" id="ARBA00022927"/>
    </source>
</evidence>
<keyword evidence="8 17" id="KW-1133">Transmembrane helix</keyword>
<evidence type="ECO:0000256" key="15">
    <source>
        <dbReference type="ARBA" id="ARBA00033342"/>
    </source>
</evidence>
<evidence type="ECO:0000256" key="4">
    <source>
        <dbReference type="ARBA" id="ARBA00022448"/>
    </source>
</evidence>
<dbReference type="STRING" id="521003.COLINT_03271"/>
<evidence type="ECO:0000256" key="14">
    <source>
        <dbReference type="ARBA" id="ARBA00033245"/>
    </source>
</evidence>
<reference evidence="19 20" key="1">
    <citation type="submission" date="2009-04" db="EMBL/GenBank/DDBJ databases">
        <authorList>
            <person name="Weinstock G."/>
            <person name="Sodergren E."/>
            <person name="Clifton S."/>
            <person name="Fulton L."/>
            <person name="Fulton B."/>
            <person name="Courtney L."/>
            <person name="Fronick C."/>
            <person name="Harrison M."/>
            <person name="Strong C."/>
            <person name="Farmer C."/>
            <person name="Delahaunty K."/>
            <person name="Markovic C."/>
            <person name="Hall O."/>
            <person name="Minx P."/>
            <person name="Tomlinson C."/>
            <person name="Mitreva M."/>
            <person name="Nelson J."/>
            <person name="Hou S."/>
            <person name="Wollam A."/>
            <person name="Pepin K.H."/>
            <person name="Johnson M."/>
            <person name="Bhonagiri V."/>
            <person name="Nash W.E."/>
            <person name="Warren W."/>
            <person name="Chinwalla A."/>
            <person name="Mardis E.R."/>
            <person name="Wilson R.K."/>
        </authorList>
    </citation>
    <scope>NUCLEOTIDE SEQUENCE [LARGE SCALE GENOMIC DNA]</scope>
    <source>
        <strain evidence="19 20">DSM 13280</strain>
    </source>
</reference>
<dbReference type="InterPro" id="IPR028055">
    <property type="entry name" value="YidC/Oxa/ALB_C"/>
</dbReference>
<evidence type="ECO:0000256" key="5">
    <source>
        <dbReference type="ARBA" id="ARBA00022475"/>
    </source>
</evidence>
<evidence type="ECO:0000256" key="16">
    <source>
        <dbReference type="RuleBase" id="RU003945"/>
    </source>
</evidence>
<dbReference type="GO" id="GO:0032977">
    <property type="term" value="F:membrane insertase activity"/>
    <property type="evidence" value="ECO:0007669"/>
    <property type="project" value="InterPro"/>
</dbReference>
<comment type="subcellular location">
    <subcellularLocation>
        <location evidence="1">Cell membrane</location>
        <topology evidence="1">Multi-pass membrane protein</topology>
    </subcellularLocation>
    <subcellularLocation>
        <location evidence="16">Membrane</location>
        <topology evidence="16">Multi-pass membrane protein</topology>
    </subcellularLocation>
</comment>
<comment type="caution">
    <text evidence="19">The sequence shown here is derived from an EMBL/GenBank/DDBJ whole genome shotgun (WGS) entry which is preliminary data.</text>
</comment>
<evidence type="ECO:0000256" key="8">
    <source>
        <dbReference type="ARBA" id="ARBA00022989"/>
    </source>
</evidence>
<keyword evidence="7" id="KW-0653">Protein transport</keyword>
<dbReference type="GO" id="GO:0015031">
    <property type="term" value="P:protein transport"/>
    <property type="evidence" value="ECO:0007669"/>
    <property type="project" value="UniProtKB-KW"/>
</dbReference>
<feature type="transmembrane region" description="Helical" evidence="17">
    <location>
        <begin position="109"/>
        <end position="129"/>
    </location>
</feature>